<reference evidence="1 2" key="1">
    <citation type="journal article" date="2021" name="BMC Genomics">
        <title>Datura genome reveals duplications of psychoactive alkaloid biosynthetic genes and high mutation rate following tissue culture.</title>
        <authorList>
            <person name="Rajewski A."/>
            <person name="Carter-House D."/>
            <person name="Stajich J."/>
            <person name="Litt A."/>
        </authorList>
    </citation>
    <scope>NUCLEOTIDE SEQUENCE [LARGE SCALE GENOMIC DNA]</scope>
    <source>
        <strain evidence="1">AR-01</strain>
    </source>
</reference>
<dbReference type="EMBL" id="JACEIK010021816">
    <property type="protein sequence ID" value="MCE5166338.1"/>
    <property type="molecule type" value="Genomic_DNA"/>
</dbReference>
<feature type="non-terminal residue" evidence="1">
    <location>
        <position position="102"/>
    </location>
</feature>
<evidence type="ECO:0000313" key="2">
    <source>
        <dbReference type="Proteomes" id="UP000823775"/>
    </source>
</evidence>
<organism evidence="1 2">
    <name type="scientific">Datura stramonium</name>
    <name type="common">Jimsonweed</name>
    <name type="synonym">Common thornapple</name>
    <dbReference type="NCBI Taxonomy" id="4076"/>
    <lineage>
        <taxon>Eukaryota</taxon>
        <taxon>Viridiplantae</taxon>
        <taxon>Streptophyta</taxon>
        <taxon>Embryophyta</taxon>
        <taxon>Tracheophyta</taxon>
        <taxon>Spermatophyta</taxon>
        <taxon>Magnoliopsida</taxon>
        <taxon>eudicotyledons</taxon>
        <taxon>Gunneridae</taxon>
        <taxon>Pentapetalae</taxon>
        <taxon>asterids</taxon>
        <taxon>lamiids</taxon>
        <taxon>Solanales</taxon>
        <taxon>Solanaceae</taxon>
        <taxon>Solanoideae</taxon>
        <taxon>Datureae</taxon>
        <taxon>Datura</taxon>
    </lineage>
</organism>
<feature type="non-terminal residue" evidence="1">
    <location>
        <position position="1"/>
    </location>
</feature>
<dbReference type="Proteomes" id="UP000823775">
    <property type="component" value="Unassembled WGS sequence"/>
</dbReference>
<name>A0ABS8Y397_DATST</name>
<keyword evidence="2" id="KW-1185">Reference proteome</keyword>
<proteinExistence type="predicted"/>
<gene>
    <name evidence="1" type="ORF">HAX54_017774</name>
</gene>
<evidence type="ECO:0000313" key="1">
    <source>
        <dbReference type="EMBL" id="MCE5166338.1"/>
    </source>
</evidence>
<accession>A0ABS8Y397</accession>
<protein>
    <submittedName>
        <fullName evidence="1">Uncharacterized protein</fullName>
    </submittedName>
</protein>
<sequence length="102" mass="12052">GYIEGILCRYNDVVKLGKKNAWFRNFKPQVYMLEVAIDEKWLKRACLVILKQANWYMYDTHEDMGPIRGVMVDLSSRDICRFLWALDVPIDPLKEMITLLLI</sequence>
<comment type="caution">
    <text evidence="1">The sequence shown here is derived from an EMBL/GenBank/DDBJ whole genome shotgun (WGS) entry which is preliminary data.</text>
</comment>